<protein>
    <recommendedName>
        <fullName evidence="3">DUF4249 domain-containing protein</fullName>
    </recommendedName>
</protein>
<dbReference type="STRING" id="947013.SAMN04488109_6199"/>
<reference evidence="1 2" key="1">
    <citation type="submission" date="2016-11" db="EMBL/GenBank/DDBJ databases">
        <authorList>
            <person name="Jaros S."/>
            <person name="Januszkiewicz K."/>
            <person name="Wedrychowicz H."/>
        </authorList>
    </citation>
    <scope>NUCLEOTIDE SEQUENCE [LARGE SCALE GENOMIC DNA]</scope>
    <source>
        <strain evidence="1 2">DSM 24574</strain>
    </source>
</reference>
<dbReference type="Pfam" id="PF14054">
    <property type="entry name" value="DUF4249"/>
    <property type="match status" value="1"/>
</dbReference>
<dbReference type="Proteomes" id="UP000184212">
    <property type="component" value="Unassembled WGS sequence"/>
</dbReference>
<evidence type="ECO:0000313" key="1">
    <source>
        <dbReference type="EMBL" id="SHH93249.1"/>
    </source>
</evidence>
<dbReference type="InterPro" id="IPR025345">
    <property type="entry name" value="DUF4249"/>
</dbReference>
<proteinExistence type="predicted"/>
<organism evidence="1 2">
    <name type="scientific">Chryseolinea serpens</name>
    <dbReference type="NCBI Taxonomy" id="947013"/>
    <lineage>
        <taxon>Bacteria</taxon>
        <taxon>Pseudomonadati</taxon>
        <taxon>Bacteroidota</taxon>
        <taxon>Cytophagia</taxon>
        <taxon>Cytophagales</taxon>
        <taxon>Fulvivirgaceae</taxon>
        <taxon>Chryseolinea</taxon>
    </lineage>
</organism>
<dbReference type="AlphaFoldDB" id="A0A1M5X054"/>
<evidence type="ECO:0008006" key="3">
    <source>
        <dbReference type="Google" id="ProtNLM"/>
    </source>
</evidence>
<dbReference type="OrthoDB" id="1062680at2"/>
<gene>
    <name evidence="1" type="ORF">SAMN04488109_6199</name>
</gene>
<name>A0A1M5X054_9BACT</name>
<keyword evidence="2" id="KW-1185">Reference proteome</keyword>
<evidence type="ECO:0000313" key="2">
    <source>
        <dbReference type="Proteomes" id="UP000184212"/>
    </source>
</evidence>
<dbReference type="PROSITE" id="PS51257">
    <property type="entry name" value="PROKAR_LIPOPROTEIN"/>
    <property type="match status" value="1"/>
</dbReference>
<sequence>MIFIKRYNVIGLLPALVFFGCLDPYSPPDVKGDVDILVVDGFLSSTSSSIAVRLSHAIALDSAGTPPPELDATVILEEQNGASVTLNGTPDGNYARAGLSVDIGKQYRLHIKTSGGKEYFSDFVNVIKTPEIDSVAWRAGNQNLTIYVNTHDASGEARYFYWDYVETYEHHAQFPAGYIMMAHEPRPLALSERLDQCWTTQPSTNIFIASSENLSINAIRNFPLIVIPAGTPQLSIRYSILVRQRAISKEAYVFWTQLQKTTESLGGLFDPMPSQVEGNVHSTTDAHEPILGFFSAGEERQERIFIRHDELPVDIRIYPHYFCPSDSIKLGAVKALPDYTLLVYPYGMGLPEGYISTSAICMDCREVGGVTQKPDFW</sequence>
<accession>A0A1M5X054</accession>
<dbReference type="EMBL" id="FQWQ01000005">
    <property type="protein sequence ID" value="SHH93249.1"/>
    <property type="molecule type" value="Genomic_DNA"/>
</dbReference>